<feature type="region of interest" description="Disordered" evidence="7">
    <location>
        <begin position="108"/>
        <end position="186"/>
    </location>
</feature>
<dbReference type="PANTHER" id="PTHR43828">
    <property type="entry name" value="ASPARAGINASE"/>
    <property type="match status" value="1"/>
</dbReference>
<gene>
    <name evidence="9" type="ORF">LAFE_0E07426G</name>
</gene>
<dbReference type="EMBL" id="LT598488">
    <property type="protein sequence ID" value="SCW01795.1"/>
    <property type="molecule type" value="Genomic_DNA"/>
</dbReference>
<proteinExistence type="predicted"/>
<dbReference type="GO" id="GO:0001228">
    <property type="term" value="F:DNA-binding transcription activator activity, RNA polymerase II-specific"/>
    <property type="evidence" value="ECO:0007669"/>
    <property type="project" value="UniProtKB-ARBA"/>
</dbReference>
<reference evidence="10" key="1">
    <citation type="submission" date="2016-03" db="EMBL/GenBank/DDBJ databases">
        <authorList>
            <person name="Devillers H."/>
        </authorList>
    </citation>
    <scope>NUCLEOTIDE SEQUENCE [LARGE SCALE GENOMIC DNA]</scope>
</reference>
<keyword evidence="2 6" id="KW-0040">ANK repeat</keyword>
<dbReference type="Pfam" id="PF04383">
    <property type="entry name" value="KilA-N"/>
    <property type="match status" value="1"/>
</dbReference>
<feature type="repeat" description="ANK" evidence="6">
    <location>
        <begin position="355"/>
        <end position="387"/>
    </location>
</feature>
<accession>A0A1G4MDE7</accession>
<dbReference type="Gene3D" id="1.25.40.20">
    <property type="entry name" value="Ankyrin repeat-containing domain"/>
    <property type="match status" value="1"/>
</dbReference>
<dbReference type="GO" id="GO:0030907">
    <property type="term" value="C:MBF transcription complex"/>
    <property type="evidence" value="ECO:0007669"/>
    <property type="project" value="UniProtKB-ARBA"/>
</dbReference>
<evidence type="ECO:0000256" key="6">
    <source>
        <dbReference type="PROSITE-ProRule" id="PRU00023"/>
    </source>
</evidence>
<dbReference type="SMART" id="SM01252">
    <property type="entry name" value="KilA-N"/>
    <property type="match status" value="1"/>
</dbReference>
<feature type="compositionally biased region" description="Low complexity" evidence="7">
    <location>
        <begin position="139"/>
        <end position="150"/>
    </location>
</feature>
<dbReference type="PROSITE" id="PS50088">
    <property type="entry name" value="ANK_REPEAT"/>
    <property type="match status" value="2"/>
</dbReference>
<dbReference type="InterPro" id="IPR036887">
    <property type="entry name" value="HTH_APSES_sf"/>
</dbReference>
<dbReference type="OMA" id="IHHAAIM"/>
<organism evidence="9 10">
    <name type="scientific">Lachancea fermentati</name>
    <name type="common">Zygosaccharomyces fermentati</name>
    <dbReference type="NCBI Taxonomy" id="4955"/>
    <lineage>
        <taxon>Eukaryota</taxon>
        <taxon>Fungi</taxon>
        <taxon>Dikarya</taxon>
        <taxon>Ascomycota</taxon>
        <taxon>Saccharomycotina</taxon>
        <taxon>Saccharomycetes</taxon>
        <taxon>Saccharomycetales</taxon>
        <taxon>Saccharomycetaceae</taxon>
        <taxon>Lachancea</taxon>
    </lineage>
</organism>
<evidence type="ECO:0000256" key="2">
    <source>
        <dbReference type="ARBA" id="ARBA00023043"/>
    </source>
</evidence>
<dbReference type="OrthoDB" id="6718656at2759"/>
<feature type="region of interest" description="Disordered" evidence="7">
    <location>
        <begin position="234"/>
        <end position="271"/>
    </location>
</feature>
<evidence type="ECO:0000256" key="4">
    <source>
        <dbReference type="ARBA" id="ARBA00054211"/>
    </source>
</evidence>
<dbReference type="InterPro" id="IPR003163">
    <property type="entry name" value="Tscrpt_reg_HTH_APSES-type"/>
</dbReference>
<name>A0A1G4MDE7_LACFM</name>
<dbReference type="Pfam" id="PF00023">
    <property type="entry name" value="Ank"/>
    <property type="match status" value="2"/>
</dbReference>
<dbReference type="InterPro" id="IPR036770">
    <property type="entry name" value="Ankyrin_rpt-contain_sf"/>
</dbReference>
<dbReference type="Gene3D" id="3.10.260.10">
    <property type="entry name" value="Transcription regulator HTH, APSES-type DNA-binding domain"/>
    <property type="match status" value="1"/>
</dbReference>
<dbReference type="AlphaFoldDB" id="A0A1G4MDE7"/>
<protein>
    <recommendedName>
        <fullName evidence="5">Transcription factor MBP1</fullName>
    </recommendedName>
</protein>
<dbReference type="GO" id="GO:0033309">
    <property type="term" value="C:SBF transcription complex"/>
    <property type="evidence" value="ECO:0007669"/>
    <property type="project" value="TreeGrafter"/>
</dbReference>
<evidence type="ECO:0000259" key="8">
    <source>
        <dbReference type="PROSITE" id="PS51299"/>
    </source>
</evidence>
<evidence type="ECO:0000256" key="7">
    <source>
        <dbReference type="SAM" id="MobiDB-lite"/>
    </source>
</evidence>
<evidence type="ECO:0000256" key="5">
    <source>
        <dbReference type="ARBA" id="ARBA00073969"/>
    </source>
</evidence>
<keyword evidence="3" id="KW-0238">DNA-binding</keyword>
<evidence type="ECO:0000256" key="3">
    <source>
        <dbReference type="ARBA" id="ARBA00023125"/>
    </source>
</evidence>
<feature type="compositionally biased region" description="Basic residues" evidence="7">
    <location>
        <begin position="155"/>
        <end position="168"/>
    </location>
</feature>
<dbReference type="SUPFAM" id="SSF54616">
    <property type="entry name" value="DNA-binding domain of Mlu1-box binding protein MBP1"/>
    <property type="match status" value="1"/>
</dbReference>
<feature type="compositionally biased region" description="Low complexity" evidence="7">
    <location>
        <begin position="249"/>
        <end position="263"/>
    </location>
</feature>
<dbReference type="InterPro" id="IPR051642">
    <property type="entry name" value="SWI6-like"/>
</dbReference>
<keyword evidence="10" id="KW-1185">Reference proteome</keyword>
<dbReference type="InterPro" id="IPR002110">
    <property type="entry name" value="Ankyrin_rpt"/>
</dbReference>
<dbReference type="Proteomes" id="UP000190831">
    <property type="component" value="Chromosome E"/>
</dbReference>
<evidence type="ECO:0000313" key="10">
    <source>
        <dbReference type="Proteomes" id="UP000190831"/>
    </source>
</evidence>
<comment type="function">
    <text evidence="4">Binds to MCB elements (Mlu I cell cycle box) found in the promoter of most DNA synthesis genes. Transcriptional activation by MBF has an important role in the transition from G1 to S phase. It may have a dual role in that it behaves as an activator of transcription at the G1-S boundary and as a repressor during other stages of the cell cycle.</text>
</comment>
<feature type="domain" description="HTH APSES-type" evidence="8">
    <location>
        <begin position="6"/>
        <end position="113"/>
    </location>
</feature>
<feature type="repeat" description="ANK" evidence="6">
    <location>
        <begin position="473"/>
        <end position="505"/>
    </location>
</feature>
<dbReference type="SUPFAM" id="SSF48403">
    <property type="entry name" value="Ankyrin repeat"/>
    <property type="match status" value="1"/>
</dbReference>
<keyword evidence="1" id="KW-0677">Repeat</keyword>
<dbReference type="PROSITE" id="PS51299">
    <property type="entry name" value="HTH_APSES"/>
    <property type="match status" value="1"/>
</dbReference>
<dbReference type="InterPro" id="IPR018004">
    <property type="entry name" value="KilA/APSES_HTH"/>
</dbReference>
<dbReference type="PROSITE" id="PS50297">
    <property type="entry name" value="ANK_REP_REGION"/>
    <property type="match status" value="1"/>
</dbReference>
<dbReference type="GO" id="GO:0003677">
    <property type="term" value="F:DNA binding"/>
    <property type="evidence" value="ECO:0007669"/>
    <property type="project" value="UniProtKB-KW"/>
</dbReference>
<dbReference type="SMART" id="SM00248">
    <property type="entry name" value="ANK"/>
    <property type="match status" value="3"/>
</dbReference>
<evidence type="ECO:0000256" key="1">
    <source>
        <dbReference type="ARBA" id="ARBA00022737"/>
    </source>
</evidence>
<dbReference type="PANTHER" id="PTHR43828:SF15">
    <property type="entry name" value="TRANSCRIPTION FACTOR MBP1"/>
    <property type="match status" value="1"/>
</dbReference>
<feature type="compositionally biased region" description="Basic and acidic residues" evidence="7">
    <location>
        <begin position="238"/>
        <end position="248"/>
    </location>
</feature>
<dbReference type="FunFam" id="3.10.260.10:FF:000004">
    <property type="entry name" value="Transcription factor MBP1"/>
    <property type="match status" value="1"/>
</dbReference>
<dbReference type="STRING" id="4955.A0A1G4MDE7"/>
<evidence type="ECO:0000313" key="9">
    <source>
        <dbReference type="EMBL" id="SCW01795.1"/>
    </source>
</evidence>
<sequence length="741" mass="82742">MSSNQIYSAKYSGVDVYEFIHPTGSIMKRKADDWVNATHILKAAKFAKAKRTRILEKEVIKDIHEKVQGGFGKYQGTWVPLDIARKLAVKFDVLDELRPLFDFRQVEGSASPPQAPKHHHASRSDSTKKRAAKGGLVTKSKNSESSSSSSTPTVPKRRGRPPSNKNKKAAANLQRSQSDMVFPRPAIPVSNISSTKLPSIQSPLQRTISLDPVIMRESGVSQPFKELDIEDGLSSDIEPSRGVKHQHEGSSSSSLPTSPSGLSEDNTFDQRTIGGTIDQDELGSATSPVSAMIPRFPTQTSSQSSENNSKVSEYLSRLVEYFVSSESHSDYNVPEEILYPPANSAPYIDAWIDHEQHTAFHWSCAMGNIAIVEALHNAGASIRSVNAQGENPLMRCSIFHNSFTRRTYPRIFQLLHDTVFDVDSQLQTVVHHIVRRKSSTPSAVYYLDILLSKLKDFSPQYRIECLINAQDQQGDTALHIAAQNGDKVFFQTLVQHGGLLTIKNNQGLTPTELMNLNYTSSQHPGMTNGKPKSSLPPSSPSEFLMYPSQAATRLSRGIPEVVNLMKEIADSYNRLHQARDIDARNLEKTYLSMSKTISTVEFKIMEVLGLEDLSDVDSVLEKKNSDLNALRSNLVSLRKDLINRLERSQSKQLAQFIQEEEIKLSPNSKDQETDRMKQVTLALELAQLQIRRKKKMTEILEVIADNAKIHKYRKMISQGTEMDIEEVDGSLDIILQSLNSE</sequence>